<dbReference type="Proteomes" id="UP000041254">
    <property type="component" value="Unassembled WGS sequence"/>
</dbReference>
<feature type="region of interest" description="Disordered" evidence="1">
    <location>
        <begin position="300"/>
        <end position="319"/>
    </location>
</feature>
<dbReference type="EMBL" id="CDMY01000235">
    <property type="protein sequence ID" value="CEL95670.1"/>
    <property type="molecule type" value="Genomic_DNA"/>
</dbReference>
<dbReference type="PANTHER" id="PTHR38130:SF1">
    <property type="entry name" value="EF-HAND DOMAIN-CONTAINING PROTEIN"/>
    <property type="match status" value="1"/>
</dbReference>
<dbReference type="VEuPathDB" id="CryptoDB:Vbra_11993"/>
<evidence type="ECO:0000313" key="2">
    <source>
        <dbReference type="EMBL" id="CEL95670.1"/>
    </source>
</evidence>
<evidence type="ECO:0000313" key="3">
    <source>
        <dbReference type="Proteomes" id="UP000041254"/>
    </source>
</evidence>
<dbReference type="InParanoid" id="A0A0G4EHL1"/>
<feature type="compositionally biased region" description="Polar residues" evidence="1">
    <location>
        <begin position="35"/>
        <end position="49"/>
    </location>
</feature>
<name>A0A0G4EHL1_VITBC</name>
<protein>
    <submittedName>
        <fullName evidence="2">Uncharacterized protein</fullName>
    </submittedName>
</protein>
<reference evidence="2 3" key="1">
    <citation type="submission" date="2014-11" db="EMBL/GenBank/DDBJ databases">
        <authorList>
            <person name="Zhu J."/>
            <person name="Qi W."/>
            <person name="Song R."/>
        </authorList>
    </citation>
    <scope>NUCLEOTIDE SEQUENCE [LARGE SCALE GENOMIC DNA]</scope>
</reference>
<dbReference type="PANTHER" id="PTHR38130">
    <property type="entry name" value="EF-HAND DOMAIN-CONTAINING PROTEIN"/>
    <property type="match status" value="1"/>
</dbReference>
<sequence length="319" mass="36612">MQTTSDAPFPTRRDLMSLSVIPKEPPRSSRFFKPDSSSLRTTDIEKTSPQLRWQRFTSKRDGHQTSDIDGAMPRLSLASDVGLKGRPFDLALTTHDIDYARPARRGFKTGRITNPLVPDYTLPSTVLRAPEPPRFIRDSINCADIERTWPTEKRWHREPVRSALDVQDIDGARPDFLRTRSNFKYLSANQKERLDYKLLTKDITDPEERRLRIFLETQRPTLDEVEKSRPRPRAWDNGQPQYALLTHDILGALPARKIGPLDINVYGPPKRRGTAPADPHQTHDIQGASAGTRRNYIKTNRMTDPLDPKYPWGVRVTRS</sequence>
<keyword evidence="3" id="KW-1185">Reference proteome</keyword>
<gene>
    <name evidence="2" type="ORF">Vbra_11993</name>
</gene>
<evidence type="ECO:0000256" key="1">
    <source>
        <dbReference type="SAM" id="MobiDB-lite"/>
    </source>
</evidence>
<dbReference type="OrthoDB" id="437249at2759"/>
<organism evidence="2 3">
    <name type="scientific">Vitrella brassicaformis (strain CCMP3155)</name>
    <dbReference type="NCBI Taxonomy" id="1169540"/>
    <lineage>
        <taxon>Eukaryota</taxon>
        <taxon>Sar</taxon>
        <taxon>Alveolata</taxon>
        <taxon>Colpodellida</taxon>
        <taxon>Vitrellaceae</taxon>
        <taxon>Vitrella</taxon>
    </lineage>
</organism>
<feature type="region of interest" description="Disordered" evidence="1">
    <location>
        <begin position="1"/>
        <end position="49"/>
    </location>
</feature>
<accession>A0A0G4EHL1</accession>
<feature type="region of interest" description="Disordered" evidence="1">
    <location>
        <begin position="268"/>
        <end position="295"/>
    </location>
</feature>
<proteinExistence type="predicted"/>
<dbReference type="AlphaFoldDB" id="A0A0G4EHL1"/>